<reference evidence="1 2" key="1">
    <citation type="submission" date="2012-01" db="EMBL/GenBank/DDBJ databases">
        <title>Improved High-Quality Draft sequence of Metallosphaera yellowstonensis MK1.</title>
        <authorList>
            <consortium name="US DOE Joint Genome Institute"/>
            <person name="Lucas S."/>
            <person name="Han J."/>
            <person name="Cheng J.-F."/>
            <person name="Goodwin L."/>
            <person name="Pitluck S."/>
            <person name="Peters L."/>
            <person name="Teshima H."/>
            <person name="Detter J.C."/>
            <person name="Han C."/>
            <person name="Tapia R."/>
            <person name="Land M."/>
            <person name="Hauser L."/>
            <person name="Kyrpides N."/>
            <person name="Kozubal M."/>
            <person name="Macur R.E."/>
            <person name="Jay Z."/>
            <person name="Inskeep W."/>
            <person name="Woyke T."/>
        </authorList>
    </citation>
    <scope>NUCLEOTIDE SEQUENCE [LARGE SCALE GENOMIC DNA]</scope>
    <source>
        <strain evidence="1 2">MK1</strain>
    </source>
</reference>
<sequence>MDNKLVEIPPINETDNLELDSRSSGVLVVDMQNDLVREVR</sequence>
<protein>
    <submittedName>
        <fullName evidence="1">Uncharacterized protein</fullName>
    </submittedName>
</protein>
<gene>
    <name evidence="1" type="ORF">MetMK1DRAFT_00026350</name>
</gene>
<evidence type="ECO:0000313" key="2">
    <source>
        <dbReference type="Proteomes" id="UP000003980"/>
    </source>
</evidence>
<dbReference type="HOGENOM" id="CLU_3282942_0_0_2"/>
<name>H2C7T6_9CREN</name>
<dbReference type="EMBL" id="JH597770">
    <property type="protein sequence ID" value="EHP68212.1"/>
    <property type="molecule type" value="Genomic_DNA"/>
</dbReference>
<organism evidence="1 2">
    <name type="scientific">Metallosphaera yellowstonensis MK1</name>
    <dbReference type="NCBI Taxonomy" id="671065"/>
    <lineage>
        <taxon>Archaea</taxon>
        <taxon>Thermoproteota</taxon>
        <taxon>Thermoprotei</taxon>
        <taxon>Sulfolobales</taxon>
        <taxon>Sulfolobaceae</taxon>
        <taxon>Metallosphaera</taxon>
    </lineage>
</organism>
<dbReference type="Proteomes" id="UP000003980">
    <property type="component" value="Unassembled WGS sequence"/>
</dbReference>
<dbReference type="STRING" id="671065.MetMK1DRAFT_00026350"/>
<keyword evidence="2" id="KW-1185">Reference proteome</keyword>
<proteinExistence type="predicted"/>
<accession>H2C7T6</accession>
<dbReference type="AlphaFoldDB" id="H2C7T6"/>
<evidence type="ECO:0000313" key="1">
    <source>
        <dbReference type="EMBL" id="EHP68212.1"/>
    </source>
</evidence>